<reference evidence="1 2" key="1">
    <citation type="submission" date="2015-09" db="EMBL/GenBank/DDBJ databases">
        <title>Trachymyrmex cornetzi WGS genome.</title>
        <authorList>
            <person name="Nygaard S."/>
            <person name="Hu H."/>
            <person name="Boomsma J."/>
            <person name="Zhang G."/>
        </authorList>
    </citation>
    <scope>NUCLEOTIDE SEQUENCE [LARGE SCALE GENOMIC DNA]</scope>
    <source>
        <strain evidence="1">Tcor2-1</strain>
        <tissue evidence="1">Whole body</tissue>
    </source>
</reference>
<organism evidence="1 2">
    <name type="scientific">Trachymyrmex cornetzi</name>
    <dbReference type="NCBI Taxonomy" id="471704"/>
    <lineage>
        <taxon>Eukaryota</taxon>
        <taxon>Metazoa</taxon>
        <taxon>Ecdysozoa</taxon>
        <taxon>Arthropoda</taxon>
        <taxon>Hexapoda</taxon>
        <taxon>Insecta</taxon>
        <taxon>Pterygota</taxon>
        <taxon>Neoptera</taxon>
        <taxon>Endopterygota</taxon>
        <taxon>Hymenoptera</taxon>
        <taxon>Apocrita</taxon>
        <taxon>Aculeata</taxon>
        <taxon>Formicoidea</taxon>
        <taxon>Formicidae</taxon>
        <taxon>Myrmicinae</taxon>
        <taxon>Trachymyrmex</taxon>
    </lineage>
</organism>
<gene>
    <name evidence="1" type="ORF">ALC57_10801</name>
</gene>
<proteinExistence type="predicted"/>
<keyword evidence="2" id="KW-1185">Reference proteome</keyword>
<evidence type="ECO:0000313" key="2">
    <source>
        <dbReference type="Proteomes" id="UP000078492"/>
    </source>
</evidence>
<feature type="non-terminal residue" evidence="1">
    <location>
        <position position="1"/>
    </location>
</feature>
<dbReference type="EMBL" id="KQ980286">
    <property type="protein sequence ID" value="KYN16932.1"/>
    <property type="molecule type" value="Genomic_DNA"/>
</dbReference>
<name>A0A151J3B5_9HYME</name>
<sequence length="199" mass="22726">NAPKIRRACQGRHPSFRLSPTKRVLHCVRSYVNYVQSGSFSRENEEDFGRESGRIEGYRIAPLARSTPNRYMYTRLLHTIIIHLGCVRKHHPSASAYRFILVVYSMLNKDKMIHGDDKGLLISQQERAALLFGTLRGRINTALTSRLRDYPNYSSAWDLMQVRTLRLSTFLLLANPPRTTFATRTLQIPESVGPPVTAP</sequence>
<dbReference type="AlphaFoldDB" id="A0A151J3B5"/>
<protein>
    <submittedName>
        <fullName evidence="1">Uncharacterized protein</fullName>
    </submittedName>
</protein>
<accession>A0A151J3B5</accession>
<dbReference type="Proteomes" id="UP000078492">
    <property type="component" value="Unassembled WGS sequence"/>
</dbReference>
<evidence type="ECO:0000313" key="1">
    <source>
        <dbReference type="EMBL" id="KYN16932.1"/>
    </source>
</evidence>